<dbReference type="Proteomes" id="UP000051184">
    <property type="component" value="Unassembled WGS sequence"/>
</dbReference>
<dbReference type="CDD" id="cd13530">
    <property type="entry name" value="PBP2_peptides_like"/>
    <property type="match status" value="1"/>
</dbReference>
<evidence type="ECO:0000256" key="1">
    <source>
        <dbReference type="ARBA" id="ARBA00022729"/>
    </source>
</evidence>
<evidence type="ECO:0000259" key="3">
    <source>
        <dbReference type="SMART" id="SM00062"/>
    </source>
</evidence>
<organism evidence="4 5">
    <name type="scientific">Cognatishimia activa</name>
    <dbReference type="NCBI Taxonomy" id="1715691"/>
    <lineage>
        <taxon>Bacteria</taxon>
        <taxon>Pseudomonadati</taxon>
        <taxon>Pseudomonadota</taxon>
        <taxon>Alphaproteobacteria</taxon>
        <taxon>Rhodobacterales</taxon>
        <taxon>Paracoccaceae</taxon>
        <taxon>Cognatishimia</taxon>
    </lineage>
</organism>
<keyword evidence="2" id="KW-1133">Transmembrane helix</keyword>
<keyword evidence="1" id="KW-0732">Signal</keyword>
<dbReference type="PANTHER" id="PTHR35936">
    <property type="entry name" value="MEMBRANE-BOUND LYTIC MUREIN TRANSGLYCOSYLASE F"/>
    <property type="match status" value="1"/>
</dbReference>
<protein>
    <submittedName>
        <fullName evidence="4">Putative amino-acid-binding protein YxeM</fullName>
    </submittedName>
</protein>
<proteinExistence type="predicted"/>
<dbReference type="STRING" id="1715691.TA5113_00198"/>
<sequence length="292" mass="32686">MRNFVTLTDCLISPSQSNFFVRRKGSKLCHTPIRHRAMLGKMKLRYLLITSLLSLWVTTGFGLAETWVVGSQKDVPPFNYFDAQGTYVGIDVDILEEAAALAGVTLAHRPMPWRRALLDFESGQLDAVFQLTPTPERFAKWNMVGPLRSTRTVFITRVGSSIEDIETVNDLNGHVLGTVAGYTYGHEIDEDTNLNKEISTDDYGNVRKLLLGRVDVIVGGQTTLLSVIDDLKARDKIRILPTPLVIRDRFIAFPKDDRGSAMAKRMQTALDELRLKGRIAAIIAGYVDQFDQ</sequence>
<evidence type="ECO:0000313" key="5">
    <source>
        <dbReference type="Proteomes" id="UP000051184"/>
    </source>
</evidence>
<dbReference type="EMBL" id="CYUE01000003">
    <property type="protein sequence ID" value="CUK24807.1"/>
    <property type="molecule type" value="Genomic_DNA"/>
</dbReference>
<dbReference type="InterPro" id="IPR001638">
    <property type="entry name" value="Solute-binding_3/MltF_N"/>
</dbReference>
<reference evidence="5" key="1">
    <citation type="submission" date="2015-09" db="EMBL/GenBank/DDBJ databases">
        <authorList>
            <person name="Rodrigo-Torres Lidia"/>
            <person name="Arahal R.David."/>
        </authorList>
    </citation>
    <scope>NUCLEOTIDE SEQUENCE [LARGE SCALE GENOMIC DNA]</scope>
    <source>
        <strain evidence="5">CECT 5114</strain>
    </source>
</reference>
<gene>
    <name evidence="4" type="primary">yxeM</name>
    <name evidence="4" type="ORF">TA5114_00593</name>
</gene>
<feature type="domain" description="Solute-binding protein family 3/N-terminal" evidence="3">
    <location>
        <begin position="66"/>
        <end position="288"/>
    </location>
</feature>
<dbReference type="SMART" id="SM00062">
    <property type="entry name" value="PBPb"/>
    <property type="match status" value="1"/>
</dbReference>
<keyword evidence="2" id="KW-0812">Transmembrane</keyword>
<keyword evidence="5" id="KW-1185">Reference proteome</keyword>
<dbReference type="Pfam" id="PF00497">
    <property type="entry name" value="SBP_bac_3"/>
    <property type="match status" value="1"/>
</dbReference>
<evidence type="ECO:0000313" key="4">
    <source>
        <dbReference type="EMBL" id="CUK24807.1"/>
    </source>
</evidence>
<dbReference type="SUPFAM" id="SSF53850">
    <property type="entry name" value="Periplasmic binding protein-like II"/>
    <property type="match status" value="1"/>
</dbReference>
<dbReference type="OrthoDB" id="7354650at2"/>
<evidence type="ECO:0000256" key="2">
    <source>
        <dbReference type="SAM" id="Phobius"/>
    </source>
</evidence>
<name>A0A0P1IMN2_9RHOB</name>
<feature type="transmembrane region" description="Helical" evidence="2">
    <location>
        <begin position="44"/>
        <end position="64"/>
    </location>
</feature>
<dbReference type="Gene3D" id="3.40.190.10">
    <property type="entry name" value="Periplasmic binding protein-like II"/>
    <property type="match status" value="2"/>
</dbReference>
<keyword evidence="2" id="KW-0472">Membrane</keyword>
<accession>A0A0P1IMN2</accession>
<dbReference type="AlphaFoldDB" id="A0A0P1IMN2"/>
<dbReference type="PANTHER" id="PTHR35936:SF25">
    <property type="entry name" value="ABC TRANSPORTER SUBSTRATE-BINDING PROTEIN"/>
    <property type="match status" value="1"/>
</dbReference>